<dbReference type="PROSITE" id="PS51379">
    <property type="entry name" value="4FE4S_FER_2"/>
    <property type="match status" value="2"/>
</dbReference>
<dbReference type="SUPFAM" id="SSF56014">
    <property type="entry name" value="Nitrite and sulphite reductase 4Fe-4S domain-like"/>
    <property type="match status" value="1"/>
</dbReference>
<dbReference type="PRINTS" id="PR00397">
    <property type="entry name" value="SIROHAEM"/>
</dbReference>
<evidence type="ECO:0000256" key="3">
    <source>
        <dbReference type="ARBA" id="ARBA00022723"/>
    </source>
</evidence>
<dbReference type="AlphaFoldDB" id="A0A0F9QTN4"/>
<evidence type="ECO:0000256" key="4">
    <source>
        <dbReference type="ARBA" id="ARBA00023002"/>
    </source>
</evidence>
<gene>
    <name evidence="8" type="ORF">LCGC14_0975550</name>
</gene>
<feature type="domain" description="4Fe-4S ferredoxin-type" evidence="7">
    <location>
        <begin position="165"/>
        <end position="196"/>
    </location>
</feature>
<dbReference type="Gene3D" id="3.30.413.10">
    <property type="entry name" value="Sulfite Reductase Hemoprotein, domain 1"/>
    <property type="match status" value="1"/>
</dbReference>
<dbReference type="InterPro" id="IPR045854">
    <property type="entry name" value="NO2/SO3_Rdtase_4Fe4S_sf"/>
</dbReference>
<keyword evidence="4" id="KW-0560">Oxidoreductase</keyword>
<dbReference type="EMBL" id="LAZR01003611">
    <property type="protein sequence ID" value="KKN16481.1"/>
    <property type="molecule type" value="Genomic_DNA"/>
</dbReference>
<evidence type="ECO:0000256" key="2">
    <source>
        <dbReference type="ARBA" id="ARBA00022617"/>
    </source>
</evidence>
<dbReference type="InterPro" id="IPR036136">
    <property type="entry name" value="Nit/Sulf_reduc_fer-like_dom_sf"/>
</dbReference>
<dbReference type="Pfam" id="PF00037">
    <property type="entry name" value="Fer4"/>
    <property type="match status" value="1"/>
</dbReference>
<dbReference type="InterPro" id="IPR005117">
    <property type="entry name" value="NiRdtase/SiRdtase_haem-b_fer"/>
</dbReference>
<dbReference type="Pfam" id="PF03460">
    <property type="entry name" value="NIR_SIR_ferr"/>
    <property type="match status" value="1"/>
</dbReference>
<dbReference type="GO" id="GO:0051539">
    <property type="term" value="F:4 iron, 4 sulfur cluster binding"/>
    <property type="evidence" value="ECO:0007669"/>
    <property type="project" value="UniProtKB-KW"/>
</dbReference>
<dbReference type="GO" id="GO:0020037">
    <property type="term" value="F:heme binding"/>
    <property type="evidence" value="ECO:0007669"/>
    <property type="project" value="InterPro"/>
</dbReference>
<dbReference type="SUPFAM" id="SSF54862">
    <property type="entry name" value="4Fe-4S ferredoxins"/>
    <property type="match status" value="1"/>
</dbReference>
<dbReference type="InterPro" id="IPR051329">
    <property type="entry name" value="NIR_SIR_4Fe-4S"/>
</dbReference>
<keyword evidence="5" id="KW-0408">Iron</keyword>
<keyword evidence="1" id="KW-0004">4Fe-4S</keyword>
<organism evidence="8">
    <name type="scientific">marine sediment metagenome</name>
    <dbReference type="NCBI Taxonomy" id="412755"/>
    <lineage>
        <taxon>unclassified sequences</taxon>
        <taxon>metagenomes</taxon>
        <taxon>ecological metagenomes</taxon>
    </lineage>
</organism>
<protein>
    <recommendedName>
        <fullName evidence="7">4Fe-4S ferredoxin-type domain-containing protein</fullName>
    </recommendedName>
</protein>
<dbReference type="PANTHER" id="PTHR32439:SF9">
    <property type="entry name" value="BLR3264 PROTEIN"/>
    <property type="match status" value="1"/>
</dbReference>
<dbReference type="InterPro" id="IPR006067">
    <property type="entry name" value="NO2/SO3_Rdtase_4Fe4S_dom"/>
</dbReference>
<keyword evidence="3" id="KW-0479">Metal-binding</keyword>
<dbReference type="InterPro" id="IPR006066">
    <property type="entry name" value="NO2/SO3_Rdtase_FeS/sirohaem_BS"/>
</dbReference>
<dbReference type="Gene3D" id="3.30.70.20">
    <property type="match status" value="1"/>
</dbReference>
<dbReference type="GO" id="GO:0016491">
    <property type="term" value="F:oxidoreductase activity"/>
    <property type="evidence" value="ECO:0007669"/>
    <property type="project" value="UniProtKB-KW"/>
</dbReference>
<reference evidence="8" key="1">
    <citation type="journal article" date="2015" name="Nature">
        <title>Complex archaea that bridge the gap between prokaryotes and eukaryotes.</title>
        <authorList>
            <person name="Spang A."/>
            <person name="Saw J.H."/>
            <person name="Jorgensen S.L."/>
            <person name="Zaremba-Niedzwiedzka K."/>
            <person name="Martijn J."/>
            <person name="Lind A.E."/>
            <person name="van Eijk R."/>
            <person name="Schleper C."/>
            <person name="Guy L."/>
            <person name="Ettema T.J."/>
        </authorList>
    </citation>
    <scope>NUCLEOTIDE SEQUENCE</scope>
</reference>
<dbReference type="Pfam" id="PF01077">
    <property type="entry name" value="NIR_SIR"/>
    <property type="match status" value="1"/>
</dbReference>
<sequence length="296" mass="32208">MVNQKEADKRIDLSALKAGGFIKQRQRNLFAVRLRVPVGDVTAEQLKAVAKIAEEYGEGRIHLTARQGIEINDINLDDFDTVQQELKNEGLLLGACGARVRVVTGCPGSDVCPKGLLSTKKMGKALDDTFFGKGDLPHKFKMAVAGCPNSCVKPQENDLGFNAVVQPLLDESDNECIDCGICEQACRVGALKMVDGKPVIDKAKCDHDGLCIKSCPVGCLVEKRQGWNVTVGGRFGRKPNLGVLYATFVEEKDVSKLTDAIIKAYQKLGEKGERLGVTIERLGMKDFKEEVRATIG</sequence>
<name>A0A0F9QTN4_9ZZZZ</name>
<feature type="domain" description="4Fe-4S ferredoxin-type" evidence="7">
    <location>
        <begin position="197"/>
        <end position="225"/>
    </location>
</feature>
<keyword evidence="2" id="KW-0349">Heme</keyword>
<comment type="caution">
    <text evidence="8">The sequence shown here is derived from an EMBL/GenBank/DDBJ whole genome shotgun (WGS) entry which is preliminary data.</text>
</comment>
<dbReference type="SUPFAM" id="SSF55124">
    <property type="entry name" value="Nitrite/Sulfite reductase N-terminal domain-like"/>
    <property type="match status" value="1"/>
</dbReference>
<keyword evidence="6" id="KW-0411">Iron-sulfur</keyword>
<evidence type="ECO:0000313" key="8">
    <source>
        <dbReference type="EMBL" id="KKN16481.1"/>
    </source>
</evidence>
<evidence type="ECO:0000256" key="6">
    <source>
        <dbReference type="ARBA" id="ARBA00023014"/>
    </source>
</evidence>
<accession>A0A0F9QTN4</accession>
<evidence type="ECO:0000256" key="5">
    <source>
        <dbReference type="ARBA" id="ARBA00023004"/>
    </source>
</evidence>
<dbReference type="PANTHER" id="PTHR32439">
    <property type="entry name" value="FERREDOXIN--NITRITE REDUCTASE, CHLOROPLASTIC"/>
    <property type="match status" value="1"/>
</dbReference>
<dbReference type="Gene3D" id="3.90.480.10">
    <property type="entry name" value="Sulfite Reductase Hemoprotein,Domain 2"/>
    <property type="match status" value="1"/>
</dbReference>
<proteinExistence type="predicted"/>
<dbReference type="InterPro" id="IPR017896">
    <property type="entry name" value="4Fe4S_Fe-S-bd"/>
</dbReference>
<evidence type="ECO:0000256" key="1">
    <source>
        <dbReference type="ARBA" id="ARBA00022485"/>
    </source>
</evidence>
<dbReference type="GO" id="GO:0046872">
    <property type="term" value="F:metal ion binding"/>
    <property type="evidence" value="ECO:0007669"/>
    <property type="project" value="UniProtKB-KW"/>
</dbReference>
<evidence type="ECO:0000259" key="7">
    <source>
        <dbReference type="PROSITE" id="PS51379"/>
    </source>
</evidence>